<sequence length="153" mass="17914">MPLWLQWTLIVAGLTIIALLLVFIFRQSKALSEGKKRQAKADEFIRQRRKDMAESVRVIALAIEADQVEYSEACLRLKGLLDHLAPELLEQSPYQVFLEVHDRLQHMPTHQARQATETRFLEKLDKERFEIEKQYADEIRRAATAIRLHSFDD</sequence>
<evidence type="ECO:0000313" key="4">
    <source>
        <dbReference type="Proteomes" id="UP000323161"/>
    </source>
</evidence>
<dbReference type="Pfam" id="PF10675">
    <property type="entry name" value="DUF2489"/>
    <property type="match status" value="1"/>
</dbReference>
<evidence type="ECO:0000256" key="1">
    <source>
        <dbReference type="SAM" id="Phobius"/>
    </source>
</evidence>
<proteinExistence type="predicted"/>
<keyword evidence="1" id="KW-0472">Membrane</keyword>
<reference evidence="3 4" key="1">
    <citation type="submission" date="2019-08" db="EMBL/GenBank/DDBJ databases">
        <title>Marinobacter ZYF650 sp. nov., a marine bacterium isolated from seawater of the Mariana trench.</title>
        <authorList>
            <person name="Ahmad W."/>
        </authorList>
    </citation>
    <scope>NUCLEOTIDE SEQUENCE [LARGE SCALE GENOMIC DNA]</scope>
    <source>
        <strain evidence="3 4">ZYF650</strain>
    </source>
</reference>
<comment type="caution">
    <text evidence="3">The sequence shown here is derived from an EMBL/GenBank/DDBJ whole genome shotgun (WGS) entry which is preliminary data.</text>
</comment>
<dbReference type="Proteomes" id="UP000323161">
    <property type="component" value="Unassembled WGS sequence"/>
</dbReference>
<feature type="domain" description="DUF2489" evidence="2">
    <location>
        <begin position="17"/>
        <end position="146"/>
    </location>
</feature>
<evidence type="ECO:0000259" key="2">
    <source>
        <dbReference type="Pfam" id="PF10675"/>
    </source>
</evidence>
<dbReference type="RefSeq" id="WP_149601751.1">
    <property type="nucleotide sequence ID" value="NZ_VTUU01000015.1"/>
</dbReference>
<gene>
    <name evidence="3" type="ORF">FWJ25_18520</name>
</gene>
<accession>A0A5B0V838</accession>
<protein>
    <submittedName>
        <fullName evidence="3">DUF2489 domain-containing protein</fullName>
    </submittedName>
</protein>
<keyword evidence="1" id="KW-1133">Transmembrane helix</keyword>
<dbReference type="InterPro" id="IPR019617">
    <property type="entry name" value="DUF2489"/>
</dbReference>
<name>A0A5B0V838_9GAMM</name>
<keyword evidence="4" id="KW-1185">Reference proteome</keyword>
<dbReference type="AlphaFoldDB" id="A0A5B0V838"/>
<keyword evidence="1" id="KW-0812">Transmembrane</keyword>
<feature type="transmembrane region" description="Helical" evidence="1">
    <location>
        <begin position="6"/>
        <end position="25"/>
    </location>
</feature>
<evidence type="ECO:0000313" key="3">
    <source>
        <dbReference type="EMBL" id="KAA1170720.1"/>
    </source>
</evidence>
<organism evidence="3 4">
    <name type="scientific">Marinobacter salinexigens</name>
    <dbReference type="NCBI Taxonomy" id="2919747"/>
    <lineage>
        <taxon>Bacteria</taxon>
        <taxon>Pseudomonadati</taxon>
        <taxon>Pseudomonadota</taxon>
        <taxon>Gammaproteobacteria</taxon>
        <taxon>Pseudomonadales</taxon>
        <taxon>Marinobacteraceae</taxon>
        <taxon>Marinobacter</taxon>
    </lineage>
</organism>
<dbReference type="EMBL" id="VTUU01000015">
    <property type="protein sequence ID" value="KAA1170720.1"/>
    <property type="molecule type" value="Genomic_DNA"/>
</dbReference>